<evidence type="ECO:0000313" key="1">
    <source>
        <dbReference type="EnsemblMetazoa" id="G15058.1:cds"/>
    </source>
</evidence>
<reference evidence="1" key="1">
    <citation type="submission" date="2022-08" db="UniProtKB">
        <authorList>
            <consortium name="EnsemblMetazoa"/>
        </authorList>
    </citation>
    <scope>IDENTIFICATION</scope>
    <source>
        <strain evidence="1">05x7-T-G4-1.051#20</strain>
    </source>
</reference>
<evidence type="ECO:0000313" key="2">
    <source>
        <dbReference type="Proteomes" id="UP000005408"/>
    </source>
</evidence>
<dbReference type="AlphaFoldDB" id="A0A8W8IMU0"/>
<keyword evidence="2" id="KW-1185">Reference proteome</keyword>
<dbReference type="PANTHER" id="PTHR31912:SF34">
    <property type="entry name" value="NOTOCHORD-RELATED PROTEIN"/>
    <property type="match status" value="1"/>
</dbReference>
<protein>
    <recommendedName>
        <fullName evidence="3">DUF4218 domain-containing protein</fullName>
    </recommendedName>
</protein>
<dbReference type="Proteomes" id="UP000005408">
    <property type="component" value="Unassembled WGS sequence"/>
</dbReference>
<name>A0A8W8IMU0_MAGGI</name>
<dbReference type="PANTHER" id="PTHR31912">
    <property type="entry name" value="IP13529P"/>
    <property type="match status" value="1"/>
</dbReference>
<accession>A0A8W8IMU0</accession>
<evidence type="ECO:0008006" key="3">
    <source>
        <dbReference type="Google" id="ProtNLM"/>
    </source>
</evidence>
<proteinExistence type="predicted"/>
<dbReference type="EnsemblMetazoa" id="G15058.1">
    <property type="protein sequence ID" value="G15058.1:cds"/>
    <property type="gene ID" value="G15058"/>
</dbReference>
<organism evidence="1 2">
    <name type="scientific">Magallana gigas</name>
    <name type="common">Pacific oyster</name>
    <name type="synonym">Crassostrea gigas</name>
    <dbReference type="NCBI Taxonomy" id="29159"/>
    <lineage>
        <taxon>Eukaryota</taxon>
        <taxon>Metazoa</taxon>
        <taxon>Spiralia</taxon>
        <taxon>Lophotrochozoa</taxon>
        <taxon>Mollusca</taxon>
        <taxon>Bivalvia</taxon>
        <taxon>Autobranchia</taxon>
        <taxon>Pteriomorphia</taxon>
        <taxon>Ostreida</taxon>
        <taxon>Ostreoidea</taxon>
        <taxon>Ostreidae</taxon>
        <taxon>Magallana</taxon>
    </lineage>
</organism>
<sequence length="522" mass="60077">MPEVQEDLSAETESTFPLLDFKDGLYHKKKYFDDHPDALLFCLYHDDFEIVNPIGSHRKKHKISIFYWILLNINPAFRFKIQAIQLLGVANSSDVRKYGLSKLLEDFVESMKTIHKGKEFEINGSTKTYYGTLYCVLGDTPAAQYLGGFKEGVSMAKKPCRTCNITSDELGTQLSEHQVTLRNDLEYNDHCDALEHLDNLSKGTRKYWSKEYGVTKRSILASIPDFEVTKCILHDPMHVLLEGIVKLELQLILHCFIEKKGYFTLQFLNNLIKTFPYSKAECSDKPQLLEKKALDRSNNFPMSAIETRNFFVLLPFMIGDVIDSEDKMWDNYIRLLKITLLVMSPFASFDTVETLEQLIYSFNYNFQKLHPEIPPFPKLHYLIHIPKQILNFGPGRSHMCTRLEAKHSFFKNKKWRNFKSLPLSIALHHQRWMCLRQCGYAGEKSHVYLYAGDEVSSGCEVAFHNLPLVVGEKMQMQNQEDLIPATVLKTPNVTIKGVCYENGSVLVQSYSEEEGPMISATL</sequence>